<feature type="transmembrane region" description="Helical" evidence="7">
    <location>
        <begin position="347"/>
        <end position="364"/>
    </location>
</feature>
<dbReference type="InterPro" id="IPR001789">
    <property type="entry name" value="Sig_transdc_resp-reg_receiver"/>
</dbReference>
<dbReference type="InterPro" id="IPR011622">
    <property type="entry name" value="7TMR_DISM_rcpt_extracell_dom2"/>
</dbReference>
<dbReference type="Gene3D" id="3.30.565.10">
    <property type="entry name" value="Histidine kinase-like ATPase, C-terminal domain"/>
    <property type="match status" value="1"/>
</dbReference>
<dbReference type="Pfam" id="PF07696">
    <property type="entry name" value="7TMR-DISMED2"/>
    <property type="match status" value="1"/>
</dbReference>
<feature type="transmembrane region" description="Helical" evidence="7">
    <location>
        <begin position="226"/>
        <end position="245"/>
    </location>
</feature>
<evidence type="ECO:0000313" key="10">
    <source>
        <dbReference type="EMBL" id="NYH16663.1"/>
    </source>
</evidence>
<dbReference type="SUPFAM" id="SSF47384">
    <property type="entry name" value="Homodimeric domain of signal transducing histidine kinase"/>
    <property type="match status" value="1"/>
</dbReference>
<evidence type="ECO:0000256" key="2">
    <source>
        <dbReference type="ARBA" id="ARBA00012438"/>
    </source>
</evidence>
<dbReference type="GO" id="GO:0000155">
    <property type="term" value="F:phosphorelay sensor kinase activity"/>
    <property type="evidence" value="ECO:0007669"/>
    <property type="project" value="InterPro"/>
</dbReference>
<dbReference type="Pfam" id="PF00512">
    <property type="entry name" value="HisKA"/>
    <property type="match status" value="1"/>
</dbReference>
<dbReference type="PROSITE" id="PS50109">
    <property type="entry name" value="HIS_KIN"/>
    <property type="match status" value="1"/>
</dbReference>
<dbReference type="CDD" id="cd00075">
    <property type="entry name" value="HATPase"/>
    <property type="match status" value="1"/>
</dbReference>
<dbReference type="InterPro" id="IPR036890">
    <property type="entry name" value="HATPase_C_sf"/>
</dbReference>
<dbReference type="PANTHER" id="PTHR43047:SF9">
    <property type="entry name" value="HISTIDINE KINASE"/>
    <property type="match status" value="1"/>
</dbReference>
<evidence type="ECO:0000256" key="4">
    <source>
        <dbReference type="ARBA" id="ARBA00022679"/>
    </source>
</evidence>
<dbReference type="Gene3D" id="3.40.50.2300">
    <property type="match status" value="1"/>
</dbReference>
<dbReference type="EMBL" id="JACCAU010000001">
    <property type="protein sequence ID" value="NYH16663.1"/>
    <property type="molecule type" value="Genomic_DNA"/>
</dbReference>
<dbReference type="SMART" id="SM00387">
    <property type="entry name" value="HATPase_c"/>
    <property type="match status" value="1"/>
</dbReference>
<evidence type="ECO:0000256" key="1">
    <source>
        <dbReference type="ARBA" id="ARBA00000085"/>
    </source>
</evidence>
<protein>
    <recommendedName>
        <fullName evidence="2">histidine kinase</fullName>
        <ecNumber evidence="2">2.7.13.3</ecNumber>
    </recommendedName>
</protein>
<dbReference type="SMART" id="SM00388">
    <property type="entry name" value="HisKA"/>
    <property type="match status" value="1"/>
</dbReference>
<dbReference type="SUPFAM" id="SSF52172">
    <property type="entry name" value="CheY-like"/>
    <property type="match status" value="1"/>
</dbReference>
<organism evidence="10 11">
    <name type="scientific">Paraburkholderia bryophila</name>
    <dbReference type="NCBI Taxonomy" id="420952"/>
    <lineage>
        <taxon>Bacteria</taxon>
        <taxon>Pseudomonadati</taxon>
        <taxon>Pseudomonadota</taxon>
        <taxon>Betaproteobacteria</taxon>
        <taxon>Burkholderiales</taxon>
        <taxon>Burkholderiaceae</taxon>
        <taxon>Paraburkholderia</taxon>
    </lineage>
</organism>
<dbReference type="InterPro" id="IPR003594">
    <property type="entry name" value="HATPase_dom"/>
</dbReference>
<dbReference type="PROSITE" id="PS50110">
    <property type="entry name" value="RESPONSE_REGULATORY"/>
    <property type="match status" value="1"/>
</dbReference>
<feature type="transmembrane region" description="Helical" evidence="7">
    <location>
        <begin position="252"/>
        <end position="270"/>
    </location>
</feature>
<dbReference type="RefSeq" id="WP_179713064.1">
    <property type="nucleotide sequence ID" value="NZ_JACCAU010000001.1"/>
</dbReference>
<dbReference type="AlphaFoldDB" id="A0A7Y9WAD5"/>
<evidence type="ECO:0000259" key="9">
    <source>
        <dbReference type="PROSITE" id="PS50110"/>
    </source>
</evidence>
<feature type="domain" description="Histidine kinase" evidence="8">
    <location>
        <begin position="473"/>
        <end position="686"/>
    </location>
</feature>
<dbReference type="CDD" id="cd00156">
    <property type="entry name" value="REC"/>
    <property type="match status" value="1"/>
</dbReference>
<dbReference type="SMART" id="SM00448">
    <property type="entry name" value="REC"/>
    <property type="match status" value="1"/>
</dbReference>
<keyword evidence="4" id="KW-0808">Transferase</keyword>
<evidence type="ECO:0000256" key="6">
    <source>
        <dbReference type="PROSITE-ProRule" id="PRU00169"/>
    </source>
</evidence>
<dbReference type="GO" id="GO:0005886">
    <property type="term" value="C:plasma membrane"/>
    <property type="evidence" value="ECO:0007669"/>
    <property type="project" value="TreeGrafter"/>
</dbReference>
<keyword evidence="3 6" id="KW-0597">Phosphoprotein</keyword>
<evidence type="ECO:0000313" key="11">
    <source>
        <dbReference type="Proteomes" id="UP000572540"/>
    </source>
</evidence>
<gene>
    <name evidence="10" type="ORF">GGD41_003891</name>
</gene>
<evidence type="ECO:0000256" key="5">
    <source>
        <dbReference type="ARBA" id="ARBA00022777"/>
    </source>
</evidence>
<dbReference type="FunFam" id="3.30.565.10:FF:000049">
    <property type="entry name" value="Two-component sensor histidine kinase"/>
    <property type="match status" value="1"/>
</dbReference>
<dbReference type="CDD" id="cd00082">
    <property type="entry name" value="HisKA"/>
    <property type="match status" value="1"/>
</dbReference>
<dbReference type="InterPro" id="IPR005467">
    <property type="entry name" value="His_kinase_dom"/>
</dbReference>
<dbReference type="SUPFAM" id="SSF55874">
    <property type="entry name" value="ATPase domain of HSP90 chaperone/DNA topoisomerase II/histidine kinase"/>
    <property type="match status" value="1"/>
</dbReference>
<dbReference type="InterPro" id="IPR011623">
    <property type="entry name" value="7TMR_DISM_rcpt_extracell_dom1"/>
</dbReference>
<proteinExistence type="predicted"/>
<dbReference type="Gene3D" id="1.10.287.130">
    <property type="match status" value="1"/>
</dbReference>
<evidence type="ECO:0000256" key="3">
    <source>
        <dbReference type="ARBA" id="ARBA00022553"/>
    </source>
</evidence>
<dbReference type="Pfam" id="PF07695">
    <property type="entry name" value="7TMR-DISM_7TM"/>
    <property type="match status" value="1"/>
</dbReference>
<comment type="catalytic activity">
    <reaction evidence="1">
        <text>ATP + protein L-histidine = ADP + protein N-phospho-L-histidine.</text>
        <dbReference type="EC" id="2.7.13.3"/>
    </reaction>
</comment>
<sequence>MTTSAVRRTKRHSPWRRSADRLPTWVRHRIHSCITLVLLGLALFFGIVTQTNAQDQNAPDHDVVLLDRSRDSIDLWPYWTLLSDPTHSFTVNEVLAKQDQFKVIHAPHSNLGIHADTVWLRANIALSKNAPVDWRLNFDFLLLDEIDVYVVEHGQVVQHMPFRLRQSFAERSIPFHHPVFPLALQSGQQYELLIRIHKYFPVAIYLPVSIARTDALIGEESFTQSWQSLMLGVTLSFVMFSLFIAALKRDPVCLWFALFAATSALYTASYYGLANQHLWPNSNFLQANFVARYCLMIRAISCFLFVDGVLDLHERNPRLSLLLRSIAVLFALLTVLFALNIATKGEIIWAIATLPLLLPVPFIIRRALDGDPLWNWAIAGGVCYTAGVTITTALSRNVLPWNRWTEGAEHLGALLNMAAWITVMSIRTHRRQRAAELAAEHERQLVARLAVDLRHQKELAEEASLTKSRFLAAASHDLRQPVHALSLFIGALRSVPMNPKGQRLLDQIESSADAMDRLFAALLDISKLDAGIVEVRRQPFALDAVLSRVCDDYRREAAIKGLKLSYLRCRVIVDSDPTLVERIARNLISNAVRYTNAGRIIVGCRRRGSSVVLQVWDTGQGIPADQQSLVFGEFYQVDNPERDREKGLGLGLAIVRRVAELLECDVHLRSERDRGSCFEITLPRAAEAAAPVAETVEETQAMHSTGLVVVIDDEKAIRAGMSALLIDWGYEVLATGSADEAIQLLASYTTKPALLICDLRLRAGENGIEAIEKLRTEYNEAIPAMLVTGDTAADRLSEARASELPMLHKPVPNSRLRAAINHLLAGKSIQQKSTAAL</sequence>
<evidence type="ECO:0000259" key="8">
    <source>
        <dbReference type="PROSITE" id="PS50109"/>
    </source>
</evidence>
<reference evidence="10 11" key="1">
    <citation type="submission" date="2020-07" db="EMBL/GenBank/DDBJ databases">
        <title>Exploring microbial biodiversity for novel pathways involved in the catabolism of aromatic compounds derived from lignin.</title>
        <authorList>
            <person name="Elkins J."/>
        </authorList>
    </citation>
    <scope>NUCLEOTIDE SEQUENCE [LARGE SCALE GENOMIC DNA]</scope>
    <source>
        <strain evidence="10 11">H2C3B</strain>
    </source>
</reference>
<dbReference type="InterPro" id="IPR004358">
    <property type="entry name" value="Sig_transdc_His_kin-like_C"/>
</dbReference>
<keyword evidence="5 10" id="KW-0418">Kinase</keyword>
<comment type="caution">
    <text evidence="10">The sequence shown here is derived from an EMBL/GenBank/DDBJ whole genome shotgun (WGS) entry which is preliminary data.</text>
</comment>
<dbReference type="PANTHER" id="PTHR43047">
    <property type="entry name" value="TWO-COMPONENT HISTIDINE PROTEIN KINASE"/>
    <property type="match status" value="1"/>
</dbReference>
<dbReference type="GO" id="GO:0009927">
    <property type="term" value="F:histidine phosphotransfer kinase activity"/>
    <property type="evidence" value="ECO:0007669"/>
    <property type="project" value="TreeGrafter"/>
</dbReference>
<evidence type="ECO:0000256" key="7">
    <source>
        <dbReference type="SAM" id="Phobius"/>
    </source>
</evidence>
<accession>A0A7Y9WAD5</accession>
<dbReference type="InterPro" id="IPR011006">
    <property type="entry name" value="CheY-like_superfamily"/>
</dbReference>
<dbReference type="Pfam" id="PF02518">
    <property type="entry name" value="HATPase_c"/>
    <property type="match status" value="1"/>
</dbReference>
<name>A0A7Y9WAD5_9BURK</name>
<keyword evidence="7" id="KW-0472">Membrane</keyword>
<feature type="modified residue" description="4-aspartylphosphate" evidence="6">
    <location>
        <position position="758"/>
    </location>
</feature>
<feature type="domain" description="Response regulatory" evidence="9">
    <location>
        <begin position="707"/>
        <end position="824"/>
    </location>
</feature>
<dbReference type="PRINTS" id="PR00344">
    <property type="entry name" value="BCTRLSENSOR"/>
</dbReference>
<feature type="transmembrane region" description="Helical" evidence="7">
    <location>
        <begin position="322"/>
        <end position="341"/>
    </location>
</feature>
<dbReference type="Proteomes" id="UP000572540">
    <property type="component" value="Unassembled WGS sequence"/>
</dbReference>
<dbReference type="Pfam" id="PF00072">
    <property type="entry name" value="Response_reg"/>
    <property type="match status" value="1"/>
</dbReference>
<feature type="transmembrane region" description="Helical" evidence="7">
    <location>
        <begin position="376"/>
        <end position="395"/>
    </location>
</feature>
<dbReference type="EC" id="2.7.13.3" evidence="2"/>
<feature type="transmembrane region" description="Helical" evidence="7">
    <location>
        <begin position="290"/>
        <end position="310"/>
    </location>
</feature>
<keyword evidence="7" id="KW-1133">Transmembrane helix</keyword>
<dbReference type="Gene3D" id="2.60.40.2380">
    <property type="match status" value="1"/>
</dbReference>
<keyword evidence="7" id="KW-0812">Transmembrane</keyword>
<dbReference type="InterPro" id="IPR003661">
    <property type="entry name" value="HisK_dim/P_dom"/>
</dbReference>
<dbReference type="InterPro" id="IPR036097">
    <property type="entry name" value="HisK_dim/P_sf"/>
</dbReference>